<gene>
    <name evidence="2" type="primary">tas2r200.1</name>
    <name evidence="2" type="synonym">T2R5</name>
    <name evidence="2" type="synonym">tas2r1a</name>
</gene>
<dbReference type="RefSeq" id="XP_073765924.1">
    <property type="nucleotide sequence ID" value="XM_073909823.1"/>
</dbReference>
<accession>A0AC58G858</accession>
<keyword evidence="1" id="KW-1185">Reference proteome</keyword>
<name>A0AC58G858_DANRE</name>
<protein>
    <submittedName>
        <fullName evidence="2">Taste receptor, type 2, member 200, tandem duplicate 1 isoform X3</fullName>
    </submittedName>
</protein>
<sequence length="355" mass="39821">MQSNFAYEDHSPFLHKITCILPDVIQYQRRTLKRKMSTDVGNVLFFVGVGVVGVSGNIFNLIFSLQQQVKTRSIQTVGLILDVISISNIILVLSTLAMVVSVFLNAHIWCIKPYPLGLRFEMYLMMTCGFISFWAIAWLSLFYCIKVVNFSSEIFRTLKKNISTVINTAVTLSCLFSFLLFLPAFSLDLPDSADKNISETNITTCPQPTFTLQIDINAYAAAVLLLICPIPLMIMLPTSVRMVVHLCAHTRALQKNQTQVQGSDSYLLVCKLTISLVGVYLSTLFMVALYFIIKVLGAFMTYQALVSAFTFYCGMTSVLLTASNRYLKDKLWSLFCCRKAKEPVSKSQTVVTQDV</sequence>
<proteinExistence type="predicted"/>
<reference evidence="2" key="1">
    <citation type="submission" date="2025-08" db="UniProtKB">
        <authorList>
            <consortium name="RefSeq"/>
        </authorList>
    </citation>
    <scope>IDENTIFICATION</scope>
    <source>
        <strain evidence="2">Tuebingen</strain>
        <tissue evidence="2">Fibroblasts and whole tissue</tissue>
    </source>
</reference>
<keyword evidence="2" id="KW-0675">Receptor</keyword>
<organism evidence="1 2">
    <name type="scientific">Danio rerio</name>
    <name type="common">Zebrafish</name>
    <name type="synonym">Brachydanio rerio</name>
    <dbReference type="NCBI Taxonomy" id="7955"/>
    <lineage>
        <taxon>Eukaryota</taxon>
        <taxon>Metazoa</taxon>
        <taxon>Chordata</taxon>
        <taxon>Craniata</taxon>
        <taxon>Vertebrata</taxon>
        <taxon>Euteleostomi</taxon>
        <taxon>Actinopterygii</taxon>
        <taxon>Neopterygii</taxon>
        <taxon>Teleostei</taxon>
        <taxon>Ostariophysi</taxon>
        <taxon>Cypriniformes</taxon>
        <taxon>Danionidae</taxon>
        <taxon>Danioninae</taxon>
        <taxon>Danio</taxon>
    </lineage>
</organism>
<evidence type="ECO:0000313" key="1">
    <source>
        <dbReference type="Proteomes" id="UP000000437"/>
    </source>
</evidence>
<evidence type="ECO:0000313" key="2">
    <source>
        <dbReference type="RefSeq" id="XP_073765924.1"/>
    </source>
</evidence>
<dbReference type="Proteomes" id="UP000000437">
    <property type="component" value="Chromosome 8"/>
</dbReference>